<dbReference type="RefSeq" id="WP_188458261.1">
    <property type="nucleotide sequence ID" value="NZ_BMGM01000005.1"/>
</dbReference>
<dbReference type="InterPro" id="IPR029046">
    <property type="entry name" value="LolA/LolB/LppX"/>
</dbReference>
<dbReference type="EMBL" id="BMGM01000005">
    <property type="protein sequence ID" value="GGE33951.1"/>
    <property type="molecule type" value="Genomic_DNA"/>
</dbReference>
<comment type="caution">
    <text evidence="2">The sequence shown here is derived from an EMBL/GenBank/DDBJ whole genome shotgun (WGS) entry which is preliminary data.</text>
</comment>
<dbReference type="Gene3D" id="2.50.20.10">
    <property type="entry name" value="Lipoprotein localisation LolA/LolB/LppX"/>
    <property type="match status" value="1"/>
</dbReference>
<dbReference type="SUPFAM" id="SSF89392">
    <property type="entry name" value="Prokaryotic lipoproteins and lipoprotein localization factors"/>
    <property type="match status" value="1"/>
</dbReference>
<keyword evidence="1" id="KW-0732">Signal</keyword>
<dbReference type="PROSITE" id="PS51257">
    <property type="entry name" value="PROKAR_LIPOPROTEIN"/>
    <property type="match status" value="1"/>
</dbReference>
<dbReference type="InterPro" id="IPR025634">
    <property type="entry name" value="DUF4292"/>
</dbReference>
<sequence length="263" mass="30499">MQNRSWIKWNKSNLGLILIVLILSSCGPKKFIPEDGLTAKNAKAAVAIHEKQNPDFKTINGKIRAAYQDEDNRQSVTITYRIEKDKTIWMSVKALFITVAKLKITPDRVQFYEKLQGQYFDGDFQLVSKVLGVDVDFNGLQNMLFGQSVYPLKANINNAKLETNFFVFTHQINPFLQQEAKINTTDFTLRQQLVKHNNQTDFLSVDYPKFQELNKAPFPKEIYILAKQKDKTVKINIEYRDVRVDEDLSFPFEIPSSYEEIVF</sequence>
<dbReference type="Pfam" id="PF14125">
    <property type="entry name" value="DUF4292"/>
    <property type="match status" value="1"/>
</dbReference>
<organism evidence="2 3">
    <name type="scientific">Psychroflexus planctonicus</name>
    <dbReference type="NCBI Taxonomy" id="1526575"/>
    <lineage>
        <taxon>Bacteria</taxon>
        <taxon>Pseudomonadati</taxon>
        <taxon>Bacteroidota</taxon>
        <taxon>Flavobacteriia</taxon>
        <taxon>Flavobacteriales</taxon>
        <taxon>Flavobacteriaceae</taxon>
        <taxon>Psychroflexus</taxon>
    </lineage>
</organism>
<name>A0ABQ1SEG2_9FLAO</name>
<proteinExistence type="predicted"/>
<dbReference type="Proteomes" id="UP000599179">
    <property type="component" value="Unassembled WGS sequence"/>
</dbReference>
<evidence type="ECO:0008006" key="4">
    <source>
        <dbReference type="Google" id="ProtNLM"/>
    </source>
</evidence>
<keyword evidence="3" id="KW-1185">Reference proteome</keyword>
<accession>A0ABQ1SEG2</accession>
<evidence type="ECO:0000313" key="2">
    <source>
        <dbReference type="EMBL" id="GGE33951.1"/>
    </source>
</evidence>
<evidence type="ECO:0000256" key="1">
    <source>
        <dbReference type="ARBA" id="ARBA00022729"/>
    </source>
</evidence>
<gene>
    <name evidence="2" type="ORF">GCM10010832_12600</name>
</gene>
<reference evidence="3" key="1">
    <citation type="journal article" date="2019" name="Int. J. Syst. Evol. Microbiol.">
        <title>The Global Catalogue of Microorganisms (GCM) 10K type strain sequencing project: providing services to taxonomists for standard genome sequencing and annotation.</title>
        <authorList>
            <consortium name="The Broad Institute Genomics Platform"/>
            <consortium name="The Broad Institute Genome Sequencing Center for Infectious Disease"/>
            <person name="Wu L."/>
            <person name="Ma J."/>
        </authorList>
    </citation>
    <scope>NUCLEOTIDE SEQUENCE [LARGE SCALE GENOMIC DNA]</scope>
    <source>
        <strain evidence="3">CGMCC 1.12931</strain>
    </source>
</reference>
<protein>
    <recommendedName>
        <fullName evidence="4">DUF4292 domain-containing protein</fullName>
    </recommendedName>
</protein>
<evidence type="ECO:0000313" key="3">
    <source>
        <dbReference type="Proteomes" id="UP000599179"/>
    </source>
</evidence>